<dbReference type="RefSeq" id="WP_231007745.1">
    <property type="nucleotide sequence ID" value="NZ_JAJNEC010000006.1"/>
</dbReference>
<comment type="caution">
    <text evidence="9">The sequence shown here is derived from an EMBL/GenBank/DDBJ whole genome shotgun (WGS) entry which is preliminary data.</text>
</comment>
<keyword evidence="9" id="KW-0675">Receptor</keyword>
<keyword evidence="6 7" id="KW-0998">Cell outer membrane</keyword>
<keyword evidence="4 7" id="KW-0812">Transmembrane</keyword>
<dbReference type="InterPro" id="IPR008969">
    <property type="entry name" value="CarboxyPept-like_regulatory"/>
</dbReference>
<dbReference type="PROSITE" id="PS52016">
    <property type="entry name" value="TONB_DEPENDENT_REC_3"/>
    <property type="match status" value="1"/>
</dbReference>
<dbReference type="Gene3D" id="2.60.40.1120">
    <property type="entry name" value="Carboxypeptidase-like, regulatory domain"/>
    <property type="match status" value="1"/>
</dbReference>
<evidence type="ECO:0000313" key="10">
    <source>
        <dbReference type="Proteomes" id="UP001199816"/>
    </source>
</evidence>
<dbReference type="Pfam" id="PF07715">
    <property type="entry name" value="Plug"/>
    <property type="match status" value="1"/>
</dbReference>
<dbReference type="NCBIfam" id="TIGR04057">
    <property type="entry name" value="SusC_RagA_signa"/>
    <property type="match status" value="1"/>
</dbReference>
<gene>
    <name evidence="9" type="ORF">LQ567_21040</name>
</gene>
<comment type="subcellular location">
    <subcellularLocation>
        <location evidence="1 7">Cell outer membrane</location>
        <topology evidence="1 7">Multi-pass membrane protein</topology>
    </subcellularLocation>
</comment>
<evidence type="ECO:0000259" key="8">
    <source>
        <dbReference type="Pfam" id="PF07715"/>
    </source>
</evidence>
<evidence type="ECO:0000313" key="9">
    <source>
        <dbReference type="EMBL" id="MCD2425286.1"/>
    </source>
</evidence>
<evidence type="ECO:0000256" key="1">
    <source>
        <dbReference type="ARBA" id="ARBA00004571"/>
    </source>
</evidence>
<dbReference type="InterPro" id="IPR039426">
    <property type="entry name" value="TonB-dep_rcpt-like"/>
</dbReference>
<evidence type="ECO:0000256" key="7">
    <source>
        <dbReference type="PROSITE-ProRule" id="PRU01360"/>
    </source>
</evidence>
<accession>A0ABS8PZC6</accession>
<dbReference type="EMBL" id="JAJNEC010000006">
    <property type="protein sequence ID" value="MCD2425286.1"/>
    <property type="molecule type" value="Genomic_DNA"/>
</dbReference>
<evidence type="ECO:0000256" key="4">
    <source>
        <dbReference type="ARBA" id="ARBA00022692"/>
    </source>
</evidence>
<name>A0ABS8PZC6_9BACT</name>
<proteinExistence type="inferred from homology"/>
<sequence length="1023" mass="111893">MISSLPYFQVQQSIRGKVTDKTGAPIAGASVQVKGTNEGTVTNSEGAFELKSSQQNVVLEVSFVGKKTQEVTVTDNKFLEIVLEDDATMLSEVVAVAFGNQQRKTITSSISQVDTKTIQNRPVNNLANALQGQAAGLSVTVPSGQPGANPSINIRGVGTLMSGTSPLVIIDGIPGSLNMVNPNDVETISVLKDASASSLYGARAANGVILIVTKQGKIGKASVSYSGYVGFQKPTELFEEASAYGYANAYNTAIMYDAITRAKPDFDASKKVFTQAQLDGWQSGAVPSTDWRGALFDQNGFTHSHTINISGGVSKEDLSIKNNAAFSYLQQNGNVINTQYKRYSFRNNTEIKWKRFTLGSALSLGHTRSKEPTSIVVGGLSSIISAINRQRPVDSIKNANGDWNITATNDTRNPVRQAYEGGLVNTAGYNFTANVNLAYEIVKGLSLKFTNGINYTDNTQDAFKNTLVWYTGPPTSPNSSQKSSSKDVHYLQQLDLSYKTSFGAHNLSAILGGQQEYHTFKYLSGSRLDYINNSSGSLQLGSVDGINNSSIDYDWGIMGLFGRVNYDYDRKYLLELNFREDGSSRLSPGNNWDFFPSASAGWRISEESFMQRLKPTLSELKLRASYGVLGNQNLPGDNSDITQANINQLYYSYQSIFGPPTNSYWGQLYYVFGNQLIIPMAVIQDQNSGFTWERTKVLDVAVEGGLWNNMITFSLGHFNKVTDGMLMTKKVSAVHGGKDYIANIGKMRNYGFEFEAGFNKAIPSGFGFHANGNLTYMTSKILDLGGINLAASGVTKNTVGYPLNAYYIYRSNGLVTKSEFLDPNYTLLNGQKYGDQKIVDLTNDGIINPSDREMLNKSSAPKWLYGLNFDFNYKNFGIGGMLQGAAGAYKYLGASVGYGFNSGYSITQWTIDNSYNPLTDENNYNTRLPRVSVSNTINSNYSSNVFLFNASYLRLKNLRAYYNIPTSALSRIGMSNARLYVSGQNLFTWSKLPKALGIDPEVGSATAGYPQVKIFTFGVDVTF</sequence>
<feature type="domain" description="TonB-dependent receptor plug" evidence="8">
    <location>
        <begin position="104"/>
        <end position="208"/>
    </location>
</feature>
<organism evidence="9 10">
    <name type="scientific">Niabella pedocola</name>
    <dbReference type="NCBI Taxonomy" id="1752077"/>
    <lineage>
        <taxon>Bacteria</taxon>
        <taxon>Pseudomonadati</taxon>
        <taxon>Bacteroidota</taxon>
        <taxon>Chitinophagia</taxon>
        <taxon>Chitinophagales</taxon>
        <taxon>Chitinophagaceae</taxon>
        <taxon>Niabella</taxon>
    </lineage>
</organism>
<dbReference type="InterPro" id="IPR037066">
    <property type="entry name" value="Plug_dom_sf"/>
</dbReference>
<reference evidence="9 10" key="1">
    <citation type="submission" date="2021-11" db="EMBL/GenBank/DDBJ databases">
        <title>Genomic of Niabella pedocola.</title>
        <authorList>
            <person name="Wu T."/>
        </authorList>
    </citation>
    <scope>NUCLEOTIDE SEQUENCE [LARGE SCALE GENOMIC DNA]</scope>
    <source>
        <strain evidence="9 10">JCM 31011</strain>
    </source>
</reference>
<protein>
    <submittedName>
        <fullName evidence="9">TonB-dependent receptor</fullName>
    </submittedName>
</protein>
<evidence type="ECO:0000256" key="5">
    <source>
        <dbReference type="ARBA" id="ARBA00023136"/>
    </source>
</evidence>
<keyword evidence="3 7" id="KW-1134">Transmembrane beta strand</keyword>
<dbReference type="SUPFAM" id="SSF56935">
    <property type="entry name" value="Porins"/>
    <property type="match status" value="1"/>
</dbReference>
<dbReference type="InterPro" id="IPR023997">
    <property type="entry name" value="TonB-dep_OMP_SusC/RagA_CS"/>
</dbReference>
<dbReference type="InterPro" id="IPR012910">
    <property type="entry name" value="Plug_dom"/>
</dbReference>
<keyword evidence="5 7" id="KW-0472">Membrane</keyword>
<dbReference type="Gene3D" id="2.40.170.20">
    <property type="entry name" value="TonB-dependent receptor, beta-barrel domain"/>
    <property type="match status" value="1"/>
</dbReference>
<dbReference type="SUPFAM" id="SSF49464">
    <property type="entry name" value="Carboxypeptidase regulatory domain-like"/>
    <property type="match status" value="1"/>
</dbReference>
<dbReference type="NCBIfam" id="TIGR04056">
    <property type="entry name" value="OMP_RagA_SusC"/>
    <property type="match status" value="1"/>
</dbReference>
<keyword evidence="2 7" id="KW-0813">Transport</keyword>
<dbReference type="Proteomes" id="UP001199816">
    <property type="component" value="Unassembled WGS sequence"/>
</dbReference>
<comment type="similarity">
    <text evidence="7">Belongs to the TonB-dependent receptor family.</text>
</comment>
<evidence type="ECO:0000256" key="2">
    <source>
        <dbReference type="ARBA" id="ARBA00022448"/>
    </source>
</evidence>
<evidence type="ECO:0000256" key="6">
    <source>
        <dbReference type="ARBA" id="ARBA00023237"/>
    </source>
</evidence>
<keyword evidence="10" id="KW-1185">Reference proteome</keyword>
<dbReference type="Pfam" id="PF13715">
    <property type="entry name" value="CarbopepD_reg_2"/>
    <property type="match status" value="1"/>
</dbReference>
<evidence type="ECO:0000256" key="3">
    <source>
        <dbReference type="ARBA" id="ARBA00022452"/>
    </source>
</evidence>
<dbReference type="Gene3D" id="2.170.130.10">
    <property type="entry name" value="TonB-dependent receptor, plug domain"/>
    <property type="match status" value="1"/>
</dbReference>
<dbReference type="InterPro" id="IPR023996">
    <property type="entry name" value="TonB-dep_OMP_SusC/RagA"/>
</dbReference>
<dbReference type="InterPro" id="IPR036942">
    <property type="entry name" value="Beta-barrel_TonB_sf"/>
</dbReference>